<feature type="domain" description="F5/8 type C" evidence="2">
    <location>
        <begin position="621"/>
        <end position="705"/>
    </location>
</feature>
<dbReference type="InterPro" id="IPR036278">
    <property type="entry name" value="Sialidase_sf"/>
</dbReference>
<feature type="signal peptide" evidence="1">
    <location>
        <begin position="1"/>
        <end position="28"/>
    </location>
</feature>
<dbReference type="PANTHER" id="PTHR43752">
    <property type="entry name" value="BNR/ASP-BOX REPEAT FAMILY PROTEIN"/>
    <property type="match status" value="1"/>
</dbReference>
<dbReference type="SUPFAM" id="SSF50939">
    <property type="entry name" value="Sialidases"/>
    <property type="match status" value="1"/>
</dbReference>
<dbReference type="InterPro" id="IPR008979">
    <property type="entry name" value="Galactose-bd-like_sf"/>
</dbReference>
<proteinExistence type="predicted"/>
<dbReference type="CDD" id="cd15482">
    <property type="entry name" value="Sialidase_non-viral"/>
    <property type="match status" value="1"/>
</dbReference>
<keyword evidence="4" id="KW-1185">Reference proteome</keyword>
<keyword evidence="3" id="KW-0378">Hydrolase</keyword>
<dbReference type="Gene3D" id="2.120.10.10">
    <property type="match status" value="1"/>
</dbReference>
<dbReference type="Proteomes" id="UP001589619">
    <property type="component" value="Unassembled WGS sequence"/>
</dbReference>
<dbReference type="GO" id="GO:0004308">
    <property type="term" value="F:exo-alpha-sialidase activity"/>
    <property type="evidence" value="ECO:0007669"/>
    <property type="project" value="UniProtKB-EC"/>
</dbReference>
<name>A0ABV5W6V5_9BACL</name>
<dbReference type="Pfam" id="PF13088">
    <property type="entry name" value="BNR_2"/>
    <property type="match status" value="1"/>
</dbReference>
<dbReference type="EC" id="3.2.1.18" evidence="3"/>
<reference evidence="3 4" key="1">
    <citation type="submission" date="2024-09" db="EMBL/GenBank/DDBJ databases">
        <authorList>
            <person name="Sun Q."/>
            <person name="Mori K."/>
        </authorList>
    </citation>
    <scope>NUCLEOTIDE SEQUENCE [LARGE SCALE GENOMIC DNA]</scope>
    <source>
        <strain evidence="3 4">JCM 12520</strain>
    </source>
</reference>
<dbReference type="SUPFAM" id="SSF49785">
    <property type="entry name" value="Galactose-binding domain-like"/>
    <property type="match status" value="2"/>
</dbReference>
<evidence type="ECO:0000256" key="1">
    <source>
        <dbReference type="SAM" id="SignalP"/>
    </source>
</evidence>
<dbReference type="EMBL" id="JBHMAG010000022">
    <property type="protein sequence ID" value="MFB9756310.1"/>
    <property type="molecule type" value="Genomic_DNA"/>
</dbReference>
<dbReference type="RefSeq" id="WP_344917357.1">
    <property type="nucleotide sequence ID" value="NZ_BAAAYO010000021.1"/>
</dbReference>
<protein>
    <submittedName>
        <fullName evidence="3">Exo-alpha-sialidase</fullName>
        <ecNumber evidence="3">3.2.1.18</ecNumber>
    </submittedName>
</protein>
<keyword evidence="1" id="KW-0732">Signal</keyword>
<organism evidence="3 4">
    <name type="scientific">Paenibacillus hodogayensis</name>
    <dbReference type="NCBI Taxonomy" id="279208"/>
    <lineage>
        <taxon>Bacteria</taxon>
        <taxon>Bacillati</taxon>
        <taxon>Bacillota</taxon>
        <taxon>Bacilli</taxon>
        <taxon>Bacillales</taxon>
        <taxon>Paenibacillaceae</taxon>
        <taxon>Paenibacillus</taxon>
    </lineage>
</organism>
<dbReference type="Pfam" id="PF00754">
    <property type="entry name" value="F5_F8_type_C"/>
    <property type="match status" value="1"/>
</dbReference>
<dbReference type="PANTHER" id="PTHR43752:SF2">
    <property type="entry name" value="BNR_ASP-BOX REPEAT FAMILY PROTEIN"/>
    <property type="match status" value="1"/>
</dbReference>
<evidence type="ECO:0000259" key="2">
    <source>
        <dbReference type="PROSITE" id="PS50022"/>
    </source>
</evidence>
<keyword evidence="3" id="KW-0326">Glycosidase</keyword>
<dbReference type="InterPro" id="IPR011040">
    <property type="entry name" value="Sialidase"/>
</dbReference>
<comment type="caution">
    <text evidence="3">The sequence shown here is derived from an EMBL/GenBank/DDBJ whole genome shotgun (WGS) entry which is preliminary data.</text>
</comment>
<dbReference type="InterPro" id="IPR000421">
    <property type="entry name" value="FA58C"/>
</dbReference>
<evidence type="ECO:0000313" key="4">
    <source>
        <dbReference type="Proteomes" id="UP001589619"/>
    </source>
</evidence>
<dbReference type="Gene3D" id="2.60.120.260">
    <property type="entry name" value="Galactose-binding domain-like"/>
    <property type="match status" value="2"/>
</dbReference>
<feature type="chain" id="PRO_5047105670" evidence="1">
    <location>
        <begin position="29"/>
        <end position="711"/>
    </location>
</feature>
<accession>A0ABV5W6V5</accession>
<sequence>MGRFTRTAVIGLVTFLLSGIVISGPAGAAPPQADDPTVPDVVIVSPENSACLKWDRNKKIDGDERKGNETVPCPWFPSIAKLANGDLYLAYSWSISHSAYSKIAARRSTDNGLTWSEQAIIVSDSIDDKEPSLTVLRNGHILLTYYDYVPSRTHRRQAYIRRSTDNGVTWGPPIIPPTLLYDHPRGYAAINGEMVELDNGDLLMPIYGLRNYDGTMGAFGTYVLRSRDGGYTWLKADERVVMWDGYDYEGYSYETATGYTEPALADLGNGHIMMVARTNRPKGDPNTDVMKVGHSYDYGNTWSTPADEPTLKGHAPHFLKLKGGTHFLTYGDRSNAWTQGRPVIGRMYVDSKGWSYTQSKLLYRNPGVFSDMAYPGSVELDDGRIFTVYYDRGEGILAGTYTRPDPYQLDLWKMFLNGQITYQTDMTHTASSKPMMQPWGPLDGNTSYWYTAASDAGAPPVKYWQLSLDKAYPVTDIGVVLKPGYRESASVDVSVYGSGDWQTVRNYTMQQTDDYDWTALRPERDVKHVRVNITDSRGNGDATFNDLAIRVAPTTFNRSRSLKMDLWQMKRTGKAAIGGNMNALDPTGSHPGLNPAGPIDGKAQSEYAATADCSGCTGTWQVSLDRLYTFNKVGLMLKPGYQESAVVEVSADGTAWTQAAELNMTDTNAIQYLTFSPTTARYVRVRVPQVSSGSPQLTEFELYTTSPMIQP</sequence>
<dbReference type="PROSITE" id="PS50022">
    <property type="entry name" value="FA58C_3"/>
    <property type="match status" value="1"/>
</dbReference>
<evidence type="ECO:0000313" key="3">
    <source>
        <dbReference type="EMBL" id="MFB9756310.1"/>
    </source>
</evidence>
<gene>
    <name evidence="3" type="ORF">ACFFNY_32440</name>
</gene>